<dbReference type="WBParaSite" id="EVEC_0000695801-mRNA-1">
    <property type="protein sequence ID" value="EVEC_0000695801-mRNA-1"/>
    <property type="gene ID" value="EVEC_0000695801"/>
</dbReference>
<evidence type="ECO:0000313" key="3">
    <source>
        <dbReference type="WBParaSite" id="EVEC_0000695801-mRNA-1"/>
    </source>
</evidence>
<organism evidence="3">
    <name type="scientific">Enterobius vermicularis</name>
    <name type="common">Human pinworm</name>
    <dbReference type="NCBI Taxonomy" id="51028"/>
    <lineage>
        <taxon>Eukaryota</taxon>
        <taxon>Metazoa</taxon>
        <taxon>Ecdysozoa</taxon>
        <taxon>Nematoda</taxon>
        <taxon>Chromadorea</taxon>
        <taxon>Rhabditida</taxon>
        <taxon>Spirurina</taxon>
        <taxon>Oxyuridomorpha</taxon>
        <taxon>Oxyuroidea</taxon>
        <taxon>Oxyuridae</taxon>
        <taxon>Enterobius</taxon>
    </lineage>
</organism>
<keyword evidence="2" id="KW-1185">Reference proteome</keyword>
<proteinExistence type="predicted"/>
<reference evidence="1 2" key="2">
    <citation type="submission" date="2018-10" db="EMBL/GenBank/DDBJ databases">
        <authorList>
            <consortium name="Pathogen Informatics"/>
        </authorList>
    </citation>
    <scope>NUCLEOTIDE SEQUENCE [LARGE SCALE GENOMIC DNA]</scope>
</reference>
<dbReference type="Proteomes" id="UP000274131">
    <property type="component" value="Unassembled WGS sequence"/>
</dbReference>
<protein>
    <submittedName>
        <fullName evidence="3">SRCR domain-containing protein</fullName>
    </submittedName>
</protein>
<accession>A0A0N4V956</accession>
<gene>
    <name evidence="1" type="ORF">EVEC_LOCUS6483</name>
</gene>
<dbReference type="EMBL" id="UXUI01008527">
    <property type="protein sequence ID" value="VDD91732.1"/>
    <property type="molecule type" value="Genomic_DNA"/>
</dbReference>
<sequence>MNDPNGFPHSINCSKPEQLNMVLCENWNSAETFDTNLHNIFFPNMLKSS</sequence>
<name>A0A0N4V956_ENTVE</name>
<evidence type="ECO:0000313" key="2">
    <source>
        <dbReference type="Proteomes" id="UP000274131"/>
    </source>
</evidence>
<evidence type="ECO:0000313" key="1">
    <source>
        <dbReference type="EMBL" id="VDD91732.1"/>
    </source>
</evidence>
<reference evidence="3" key="1">
    <citation type="submission" date="2017-02" db="UniProtKB">
        <authorList>
            <consortium name="WormBaseParasite"/>
        </authorList>
    </citation>
    <scope>IDENTIFICATION</scope>
</reference>
<dbReference type="AlphaFoldDB" id="A0A0N4V956"/>